<dbReference type="InterPro" id="IPR027417">
    <property type="entry name" value="P-loop_NTPase"/>
</dbReference>
<keyword evidence="5" id="KW-0235">DNA replication</keyword>
<dbReference type="Pfam" id="PF06144">
    <property type="entry name" value="DNA_pol3_delta"/>
    <property type="match status" value="1"/>
</dbReference>
<dbReference type="Gene3D" id="1.10.8.60">
    <property type="match status" value="1"/>
</dbReference>
<evidence type="ECO:0000313" key="13">
    <source>
        <dbReference type="Proteomes" id="UP000256856"/>
    </source>
</evidence>
<dbReference type="AlphaFoldDB" id="A0A346DZ61"/>
<feature type="domain" description="DNA polymerase III delta N-terminal" evidence="10">
    <location>
        <begin position="30"/>
        <end position="145"/>
    </location>
</feature>
<dbReference type="GO" id="GO:0006261">
    <property type="term" value="P:DNA-templated DNA replication"/>
    <property type="evidence" value="ECO:0007669"/>
    <property type="project" value="TreeGrafter"/>
</dbReference>
<dbReference type="PANTHER" id="PTHR34388:SF1">
    <property type="entry name" value="DNA POLYMERASE III SUBUNIT DELTA"/>
    <property type="match status" value="1"/>
</dbReference>
<evidence type="ECO:0000313" key="12">
    <source>
        <dbReference type="EMBL" id="AXN02016.1"/>
    </source>
</evidence>
<dbReference type="EC" id="2.7.7.7" evidence="1 9"/>
<evidence type="ECO:0000256" key="3">
    <source>
        <dbReference type="ARBA" id="ARBA00022679"/>
    </source>
</evidence>
<dbReference type="InterPro" id="IPR005790">
    <property type="entry name" value="DNA_polIII_delta"/>
</dbReference>
<gene>
    <name evidence="12" type="ORF">C9I82_037</name>
</gene>
<dbReference type="GO" id="GO:0003887">
    <property type="term" value="F:DNA-directed DNA polymerase activity"/>
    <property type="evidence" value="ECO:0007669"/>
    <property type="project" value="UniProtKB-UniRule"/>
</dbReference>
<dbReference type="Gene3D" id="1.20.272.10">
    <property type="match status" value="1"/>
</dbReference>
<evidence type="ECO:0000256" key="1">
    <source>
        <dbReference type="ARBA" id="ARBA00012417"/>
    </source>
</evidence>
<keyword evidence="6" id="KW-0239">DNA-directed DNA polymerase</keyword>
<dbReference type="SUPFAM" id="SSF52540">
    <property type="entry name" value="P-loop containing nucleoside triphosphate hydrolases"/>
    <property type="match status" value="1"/>
</dbReference>
<proteinExistence type="inferred from homology"/>
<dbReference type="SUPFAM" id="SSF48019">
    <property type="entry name" value="post-AAA+ oligomerization domain-like"/>
    <property type="match status" value="1"/>
</dbReference>
<evidence type="ECO:0000256" key="6">
    <source>
        <dbReference type="ARBA" id="ARBA00022932"/>
    </source>
</evidence>
<protein>
    <recommendedName>
        <fullName evidence="2 9">DNA polymerase III subunit delta</fullName>
        <ecNumber evidence="1 9">2.7.7.7</ecNumber>
    </recommendedName>
</protein>
<dbReference type="InterPro" id="IPR032780">
    <property type="entry name" value="DNA_pol3_delt_C"/>
</dbReference>
<feature type="domain" description="DNA polymerase III subunit delta C-terminal" evidence="11">
    <location>
        <begin position="220"/>
        <end position="335"/>
    </location>
</feature>
<dbReference type="Proteomes" id="UP000256856">
    <property type="component" value="Chromosome"/>
</dbReference>
<dbReference type="GO" id="GO:0003677">
    <property type="term" value="F:DNA binding"/>
    <property type="evidence" value="ECO:0007669"/>
    <property type="project" value="InterPro"/>
</dbReference>
<dbReference type="PANTHER" id="PTHR34388">
    <property type="entry name" value="DNA POLYMERASE III SUBUNIT DELTA"/>
    <property type="match status" value="1"/>
</dbReference>
<accession>A0A346DZ61</accession>
<evidence type="ECO:0000256" key="4">
    <source>
        <dbReference type="ARBA" id="ARBA00022695"/>
    </source>
</evidence>
<dbReference type="Gene3D" id="3.40.50.300">
    <property type="entry name" value="P-loop containing nucleotide triphosphate hydrolases"/>
    <property type="match status" value="1"/>
</dbReference>
<evidence type="ECO:0000259" key="11">
    <source>
        <dbReference type="Pfam" id="PF14840"/>
    </source>
</evidence>
<organism evidence="12 13">
    <name type="scientific">Candidatus Purcelliella pentastirinorum</name>
    <dbReference type="NCBI Taxonomy" id="472834"/>
    <lineage>
        <taxon>Bacteria</taxon>
        <taxon>Pseudomonadati</taxon>
        <taxon>Pseudomonadota</taxon>
        <taxon>Gammaproteobacteria</taxon>
        <taxon>Enterobacterales</taxon>
        <taxon>Enterobacteriaceae</taxon>
        <taxon>Candidatus Purcelliella</taxon>
    </lineage>
</organism>
<comment type="similarity">
    <text evidence="7">Belongs to the DNA polymerase HolA subunit family.</text>
</comment>
<evidence type="ECO:0000256" key="2">
    <source>
        <dbReference type="ARBA" id="ARBA00017703"/>
    </source>
</evidence>
<evidence type="ECO:0000256" key="5">
    <source>
        <dbReference type="ARBA" id="ARBA00022705"/>
    </source>
</evidence>
<dbReference type="InterPro" id="IPR008921">
    <property type="entry name" value="DNA_pol3_clamp-load_cplx_C"/>
</dbReference>
<evidence type="ECO:0000256" key="9">
    <source>
        <dbReference type="NCBIfam" id="TIGR01128"/>
    </source>
</evidence>
<keyword evidence="13" id="KW-1185">Reference proteome</keyword>
<dbReference type="Pfam" id="PF14840">
    <property type="entry name" value="DNA_pol3_delt_C"/>
    <property type="match status" value="1"/>
</dbReference>
<dbReference type="CDD" id="cd18138">
    <property type="entry name" value="HLD_clamp_pol_III_delta"/>
    <property type="match status" value="1"/>
</dbReference>
<dbReference type="KEGG" id="ppet:C9I82_037"/>
<dbReference type="InterPro" id="IPR010372">
    <property type="entry name" value="DNA_pol3_delta_N"/>
</dbReference>
<evidence type="ECO:0000256" key="7">
    <source>
        <dbReference type="ARBA" id="ARBA00034754"/>
    </source>
</evidence>
<comment type="catalytic activity">
    <reaction evidence="8">
        <text>DNA(n) + a 2'-deoxyribonucleoside 5'-triphosphate = DNA(n+1) + diphosphate</text>
        <dbReference type="Rhea" id="RHEA:22508"/>
        <dbReference type="Rhea" id="RHEA-COMP:17339"/>
        <dbReference type="Rhea" id="RHEA-COMP:17340"/>
        <dbReference type="ChEBI" id="CHEBI:33019"/>
        <dbReference type="ChEBI" id="CHEBI:61560"/>
        <dbReference type="ChEBI" id="CHEBI:173112"/>
        <dbReference type="EC" id="2.7.7.7"/>
    </reaction>
</comment>
<evidence type="ECO:0000259" key="10">
    <source>
        <dbReference type="Pfam" id="PF06144"/>
    </source>
</evidence>
<evidence type="ECO:0000256" key="8">
    <source>
        <dbReference type="ARBA" id="ARBA00049244"/>
    </source>
</evidence>
<dbReference type="NCBIfam" id="TIGR01128">
    <property type="entry name" value="holA"/>
    <property type="match status" value="1"/>
</dbReference>
<keyword evidence="3" id="KW-0808">Transferase</keyword>
<reference evidence="12 13" key="1">
    <citation type="submission" date="2018-03" db="EMBL/GenBank/DDBJ databases">
        <title>A parallel universe: an anciently diverged bacterial symbiosis in a Hawaiian planthopper (Hemiptera: Cixiidae) reveals rearranged nutritional responsibilities.</title>
        <authorList>
            <person name="Bennett G."/>
            <person name="Mao M."/>
        </authorList>
    </citation>
    <scope>NUCLEOTIDE SEQUENCE [LARGE SCALE GENOMIC DNA]</scope>
    <source>
        <strain evidence="12 13">OLIH</strain>
    </source>
</reference>
<dbReference type="EMBL" id="CP028374">
    <property type="protein sequence ID" value="AXN02016.1"/>
    <property type="molecule type" value="Genomic_DNA"/>
</dbReference>
<dbReference type="GO" id="GO:0009360">
    <property type="term" value="C:DNA polymerase III complex"/>
    <property type="evidence" value="ECO:0007669"/>
    <property type="project" value="UniProtKB-UniRule"/>
</dbReference>
<sequence length="337" mass="40698">MEFYTKIKKMNFFYSDKYKKCVSNKFCNNYIIYGNNIFLKENSILNILKLANKFNFNNTIRIMVDNTFKFEMISNFIKENDLFIKKKTIILTVIKQYHKILFKNINRLINLLNKNIFLIIKSDKLDKIDCFLIKKTKIQVNLINCNTPIGIYLHKWIKKRIKELKFNLNYKIIKLLCYYYEGNILALNQILKIISLISLTKSLNILNIKKIIFDQALFHPSQWSESLLYGNYTRSIHILKQLFKNKYSPITLIRFLQNDLLILIIIKRFKQNIKEILSINNYYIYNIRKLFFNKIINLLDNKKIYLILKFLIKIELMIHKENNEKIVWLHLKILSTF</sequence>
<name>A0A346DZ61_9ENTR</name>
<keyword evidence="4" id="KW-0548">Nucleotidyltransferase</keyword>